<evidence type="ECO:0000313" key="1">
    <source>
        <dbReference type="EMBL" id="KAL2831689.1"/>
    </source>
</evidence>
<organism evidence="1 2">
    <name type="scientific">Aspergillus cavernicola</name>
    <dbReference type="NCBI Taxonomy" id="176166"/>
    <lineage>
        <taxon>Eukaryota</taxon>
        <taxon>Fungi</taxon>
        <taxon>Dikarya</taxon>
        <taxon>Ascomycota</taxon>
        <taxon>Pezizomycotina</taxon>
        <taxon>Eurotiomycetes</taxon>
        <taxon>Eurotiomycetidae</taxon>
        <taxon>Eurotiales</taxon>
        <taxon>Aspergillaceae</taxon>
        <taxon>Aspergillus</taxon>
        <taxon>Aspergillus subgen. Nidulantes</taxon>
    </lineage>
</organism>
<reference evidence="1 2" key="1">
    <citation type="submission" date="2024-07" db="EMBL/GenBank/DDBJ databases">
        <title>Section-level genome sequencing and comparative genomics of Aspergillus sections Usti and Cavernicolus.</title>
        <authorList>
            <consortium name="Lawrence Berkeley National Laboratory"/>
            <person name="Nybo J.L."/>
            <person name="Vesth T.C."/>
            <person name="Theobald S."/>
            <person name="Frisvad J.C."/>
            <person name="Larsen T.O."/>
            <person name="Kjaerboelling I."/>
            <person name="Rothschild-Mancinelli K."/>
            <person name="Lyhne E.K."/>
            <person name="Kogle M.E."/>
            <person name="Barry K."/>
            <person name="Clum A."/>
            <person name="Na H."/>
            <person name="Ledsgaard L."/>
            <person name="Lin J."/>
            <person name="Lipzen A."/>
            <person name="Kuo A."/>
            <person name="Riley R."/>
            <person name="Mondo S."/>
            <person name="LaButti K."/>
            <person name="Haridas S."/>
            <person name="Pangalinan J."/>
            <person name="Salamov A.A."/>
            <person name="Simmons B.A."/>
            <person name="Magnuson J.K."/>
            <person name="Chen J."/>
            <person name="Drula E."/>
            <person name="Henrissat B."/>
            <person name="Wiebenga A."/>
            <person name="Lubbers R.J."/>
            <person name="Gomes A.C."/>
            <person name="Makela M.R."/>
            <person name="Stajich J."/>
            <person name="Grigoriev I.V."/>
            <person name="Mortensen U.H."/>
            <person name="De vries R.P."/>
            <person name="Baker S.E."/>
            <person name="Andersen M.R."/>
        </authorList>
    </citation>
    <scope>NUCLEOTIDE SEQUENCE [LARGE SCALE GENOMIC DNA]</scope>
    <source>
        <strain evidence="1 2">CBS 600.67</strain>
    </source>
</reference>
<protein>
    <recommendedName>
        <fullName evidence="3">Lysine-specific metallo-endopeptidase domain-containing protein</fullName>
    </recommendedName>
</protein>
<sequence>MARKSQVTHCLSGGHLVNARSNENPNIFCNDQFAEEVEYAWEQFAKDATGAEMITGQHRRGRKTGITIEEVYPHIQDIAPGTLPWWCPELGGYTFSTGLIESLCAKEGRQALTSRADAYPSTVAGSSLGLTYANFNRHVLLFPSSLTPAGTDSHSQPSVAGLVTSANYPALNDNRLIDKFGTVSCTLYHEMFHPVDSAGTDRDGPDERDANGKLIQYYAAKTIILANMAGAAQIVNAPEPYVLIALAAYMYRNPPAGKTGLFFVPNVG</sequence>
<gene>
    <name evidence="1" type="ORF">BDW59DRAFT_157655</name>
</gene>
<dbReference type="Proteomes" id="UP001610335">
    <property type="component" value="Unassembled WGS sequence"/>
</dbReference>
<dbReference type="EMBL" id="JBFXLS010000008">
    <property type="protein sequence ID" value="KAL2831689.1"/>
    <property type="molecule type" value="Genomic_DNA"/>
</dbReference>
<evidence type="ECO:0008006" key="3">
    <source>
        <dbReference type="Google" id="ProtNLM"/>
    </source>
</evidence>
<evidence type="ECO:0000313" key="2">
    <source>
        <dbReference type="Proteomes" id="UP001610335"/>
    </source>
</evidence>
<accession>A0ABR4IWM1</accession>
<comment type="caution">
    <text evidence="1">The sequence shown here is derived from an EMBL/GenBank/DDBJ whole genome shotgun (WGS) entry which is preliminary data.</text>
</comment>
<keyword evidence="2" id="KW-1185">Reference proteome</keyword>
<proteinExistence type="predicted"/>
<name>A0ABR4IWM1_9EURO</name>